<dbReference type="SUPFAM" id="SSF53474">
    <property type="entry name" value="alpha/beta-Hydrolases"/>
    <property type="match status" value="1"/>
</dbReference>
<organism evidence="3 4">
    <name type="scientific">Sphingoaurantiacus capsulatus</name>
    <dbReference type="NCBI Taxonomy" id="1771310"/>
    <lineage>
        <taxon>Bacteria</taxon>
        <taxon>Pseudomonadati</taxon>
        <taxon>Pseudomonadota</taxon>
        <taxon>Alphaproteobacteria</taxon>
        <taxon>Sphingomonadales</taxon>
        <taxon>Sphingosinicellaceae</taxon>
        <taxon>Sphingoaurantiacus</taxon>
    </lineage>
</organism>
<proteinExistence type="predicted"/>
<accession>A0ABV7XD32</accession>
<evidence type="ECO:0000313" key="3">
    <source>
        <dbReference type="EMBL" id="MFC3712913.1"/>
    </source>
</evidence>
<dbReference type="PANTHER" id="PTHR48081:SF33">
    <property type="entry name" value="KYNURENINE FORMAMIDASE"/>
    <property type="match status" value="1"/>
</dbReference>
<dbReference type="InterPro" id="IPR029058">
    <property type="entry name" value="AB_hydrolase_fold"/>
</dbReference>
<dbReference type="PANTHER" id="PTHR48081">
    <property type="entry name" value="AB HYDROLASE SUPERFAMILY PROTEIN C4A8.06C"/>
    <property type="match status" value="1"/>
</dbReference>
<evidence type="ECO:0000256" key="1">
    <source>
        <dbReference type="ARBA" id="ARBA00022801"/>
    </source>
</evidence>
<dbReference type="Proteomes" id="UP001595615">
    <property type="component" value="Unassembled WGS sequence"/>
</dbReference>
<dbReference type="InterPro" id="IPR050300">
    <property type="entry name" value="GDXG_lipolytic_enzyme"/>
</dbReference>
<sequence>MSDPRLEADYDVMSGVAASMPDIVAEWVAASRTAVAVAPSRHTVAYGNAPGLAYDVFFPTGRLRGALIFLHGGFWVQGNKDAVAFPAPCFTKAGIAYISVTYGLAPAHSLDAIIANVEAAAASIAAEALGWGLALDRIAVVGHSAGAYLAAALTASPRRPFDPLATQLISGLFDLTAIAELGKIKALALSADDCRRLSISGAALAGANNVVLAVGSTEPAGFQAQTRSFYAAAKAAGSSVSLLTTPGDDHFSIARALGDPNGMLTRRSLAFFD</sequence>
<feature type="domain" description="Alpha/beta hydrolase fold-3" evidence="2">
    <location>
        <begin position="67"/>
        <end position="175"/>
    </location>
</feature>
<comment type="caution">
    <text evidence="3">The sequence shown here is derived from an EMBL/GenBank/DDBJ whole genome shotgun (WGS) entry which is preliminary data.</text>
</comment>
<dbReference type="Pfam" id="PF07859">
    <property type="entry name" value="Abhydrolase_3"/>
    <property type="match status" value="1"/>
</dbReference>
<name>A0ABV7XD32_9SPHN</name>
<reference evidence="4" key="1">
    <citation type="journal article" date="2019" name="Int. J. Syst. Evol. Microbiol.">
        <title>The Global Catalogue of Microorganisms (GCM) 10K type strain sequencing project: providing services to taxonomists for standard genome sequencing and annotation.</title>
        <authorList>
            <consortium name="The Broad Institute Genomics Platform"/>
            <consortium name="The Broad Institute Genome Sequencing Center for Infectious Disease"/>
            <person name="Wu L."/>
            <person name="Ma J."/>
        </authorList>
    </citation>
    <scope>NUCLEOTIDE SEQUENCE [LARGE SCALE GENOMIC DNA]</scope>
    <source>
        <strain evidence="4">KCTC 42644</strain>
    </source>
</reference>
<dbReference type="EMBL" id="JBHRXV010000009">
    <property type="protein sequence ID" value="MFC3712913.1"/>
    <property type="molecule type" value="Genomic_DNA"/>
</dbReference>
<gene>
    <name evidence="3" type="ORF">ACFOMD_10045</name>
</gene>
<keyword evidence="4" id="KW-1185">Reference proteome</keyword>
<evidence type="ECO:0000259" key="2">
    <source>
        <dbReference type="Pfam" id="PF07859"/>
    </source>
</evidence>
<keyword evidence="1 3" id="KW-0378">Hydrolase</keyword>
<dbReference type="Gene3D" id="3.40.50.1820">
    <property type="entry name" value="alpha/beta hydrolase"/>
    <property type="match status" value="1"/>
</dbReference>
<dbReference type="InterPro" id="IPR013094">
    <property type="entry name" value="AB_hydrolase_3"/>
</dbReference>
<dbReference type="RefSeq" id="WP_380860730.1">
    <property type="nucleotide sequence ID" value="NZ_JBHRXV010000009.1"/>
</dbReference>
<protein>
    <submittedName>
        <fullName evidence="3">Alpha/beta hydrolase</fullName>
    </submittedName>
</protein>
<evidence type="ECO:0000313" key="4">
    <source>
        <dbReference type="Proteomes" id="UP001595615"/>
    </source>
</evidence>
<dbReference type="GO" id="GO:0016787">
    <property type="term" value="F:hydrolase activity"/>
    <property type="evidence" value="ECO:0007669"/>
    <property type="project" value="UniProtKB-KW"/>
</dbReference>